<name>A0AAD7FGG3_9AGAR</name>
<evidence type="ECO:0000256" key="1">
    <source>
        <dbReference type="SAM" id="MobiDB-lite"/>
    </source>
</evidence>
<gene>
    <name evidence="2" type="ORF">FB45DRAFT_872039</name>
</gene>
<dbReference type="EMBL" id="JARKIF010000019">
    <property type="protein sequence ID" value="KAJ7618633.1"/>
    <property type="molecule type" value="Genomic_DNA"/>
</dbReference>
<feature type="compositionally biased region" description="Basic and acidic residues" evidence="1">
    <location>
        <begin position="149"/>
        <end position="158"/>
    </location>
</feature>
<accession>A0AAD7FGG3</accession>
<proteinExistence type="predicted"/>
<dbReference type="AlphaFoldDB" id="A0AAD7FGG3"/>
<evidence type="ECO:0000313" key="3">
    <source>
        <dbReference type="Proteomes" id="UP001221142"/>
    </source>
</evidence>
<keyword evidence="3" id="KW-1185">Reference proteome</keyword>
<protein>
    <submittedName>
        <fullName evidence="2">Uncharacterized protein</fullName>
    </submittedName>
</protein>
<feature type="region of interest" description="Disordered" evidence="1">
    <location>
        <begin position="139"/>
        <end position="158"/>
    </location>
</feature>
<reference evidence="2" key="1">
    <citation type="submission" date="2023-03" db="EMBL/GenBank/DDBJ databases">
        <title>Massive genome expansion in bonnet fungi (Mycena s.s.) driven by repeated elements and novel gene families across ecological guilds.</title>
        <authorList>
            <consortium name="Lawrence Berkeley National Laboratory"/>
            <person name="Harder C.B."/>
            <person name="Miyauchi S."/>
            <person name="Viragh M."/>
            <person name="Kuo A."/>
            <person name="Thoen E."/>
            <person name="Andreopoulos B."/>
            <person name="Lu D."/>
            <person name="Skrede I."/>
            <person name="Drula E."/>
            <person name="Henrissat B."/>
            <person name="Morin E."/>
            <person name="Kohler A."/>
            <person name="Barry K."/>
            <person name="LaButti K."/>
            <person name="Morin E."/>
            <person name="Salamov A."/>
            <person name="Lipzen A."/>
            <person name="Mereny Z."/>
            <person name="Hegedus B."/>
            <person name="Baldrian P."/>
            <person name="Stursova M."/>
            <person name="Weitz H."/>
            <person name="Taylor A."/>
            <person name="Grigoriev I.V."/>
            <person name="Nagy L.G."/>
            <person name="Martin F."/>
            <person name="Kauserud H."/>
        </authorList>
    </citation>
    <scope>NUCLEOTIDE SEQUENCE</scope>
    <source>
        <strain evidence="2">9284</strain>
    </source>
</reference>
<dbReference type="Proteomes" id="UP001221142">
    <property type="component" value="Unassembled WGS sequence"/>
</dbReference>
<comment type="caution">
    <text evidence="2">The sequence shown here is derived from an EMBL/GenBank/DDBJ whole genome shotgun (WGS) entry which is preliminary data.</text>
</comment>
<sequence length="316" mass="35052">MVSFWKYFDDGFWDANGASLTLAQTPVISQDSCTSTSTNSVGTSMQWHSPFACLQPVRRSNGPEEQQRIKMGGSGCIDVTLKKDVASPLLAPTLPLKLLHSSTHPPRSNTAPRVVPRGARFGTAMSRLVIYHLRTAVSPPEAQNAQKDGGCKRSSNKELRIPAQVQPHTVEYEAIDYYGGPEHRTLKHDANARLPLSISCSEIGPLDLPSRQQSRRPSEHTTTTYDNLFHSYLKFWNFTYVCPKFAITFLPTNAIGCSVCTPLRAALDCNFTSQHLFEVQLVLNNFVPDPTTRVKLAWGGLNRSSPKDGLLNETEY</sequence>
<organism evidence="2 3">
    <name type="scientific">Roridomyces roridus</name>
    <dbReference type="NCBI Taxonomy" id="1738132"/>
    <lineage>
        <taxon>Eukaryota</taxon>
        <taxon>Fungi</taxon>
        <taxon>Dikarya</taxon>
        <taxon>Basidiomycota</taxon>
        <taxon>Agaricomycotina</taxon>
        <taxon>Agaricomycetes</taxon>
        <taxon>Agaricomycetidae</taxon>
        <taxon>Agaricales</taxon>
        <taxon>Marasmiineae</taxon>
        <taxon>Mycenaceae</taxon>
        <taxon>Roridomyces</taxon>
    </lineage>
</organism>
<evidence type="ECO:0000313" key="2">
    <source>
        <dbReference type="EMBL" id="KAJ7618633.1"/>
    </source>
</evidence>